<dbReference type="GO" id="GO:0016042">
    <property type="term" value="P:lipid catabolic process"/>
    <property type="evidence" value="ECO:0007669"/>
    <property type="project" value="UniProtKB-KW"/>
</dbReference>
<evidence type="ECO:0000256" key="2">
    <source>
        <dbReference type="ARBA" id="ARBA00001913"/>
    </source>
</evidence>
<reference evidence="8" key="1">
    <citation type="submission" date="2020-07" db="EMBL/GenBank/DDBJ databases">
        <title>Multicomponent nature underlies the extraordinary mechanical properties of spider dragline silk.</title>
        <authorList>
            <person name="Kono N."/>
            <person name="Nakamura H."/>
            <person name="Mori M."/>
            <person name="Yoshida Y."/>
            <person name="Ohtoshi R."/>
            <person name="Malay A.D."/>
            <person name="Moran D.A.P."/>
            <person name="Tomita M."/>
            <person name="Numata K."/>
            <person name="Arakawa K."/>
        </authorList>
    </citation>
    <scope>NUCLEOTIDE SEQUENCE</scope>
</reference>
<dbReference type="GO" id="GO:0006644">
    <property type="term" value="P:phospholipid metabolic process"/>
    <property type="evidence" value="ECO:0007669"/>
    <property type="project" value="InterPro"/>
</dbReference>
<dbReference type="Proteomes" id="UP000887116">
    <property type="component" value="Unassembled WGS sequence"/>
</dbReference>
<evidence type="ECO:0000256" key="1">
    <source>
        <dbReference type="ARBA" id="ARBA00001604"/>
    </source>
</evidence>
<dbReference type="AlphaFoldDB" id="A0A8X6GYY7"/>
<evidence type="ECO:0000256" key="3">
    <source>
        <dbReference type="ARBA" id="ARBA00022801"/>
    </source>
</evidence>
<dbReference type="EMBL" id="BMAO01017091">
    <property type="protein sequence ID" value="GFR13259.1"/>
    <property type="molecule type" value="Genomic_DNA"/>
</dbReference>
<keyword evidence="3" id="KW-0378">Hydrolase</keyword>
<evidence type="ECO:0000313" key="8">
    <source>
        <dbReference type="EMBL" id="GFR13259.1"/>
    </source>
</evidence>
<evidence type="ECO:0000313" key="9">
    <source>
        <dbReference type="Proteomes" id="UP000887116"/>
    </source>
</evidence>
<dbReference type="InterPro" id="IPR016090">
    <property type="entry name" value="PLA2-like_dom"/>
</dbReference>
<dbReference type="GO" id="GO:0004623">
    <property type="term" value="F:phospholipase A2 activity"/>
    <property type="evidence" value="ECO:0007669"/>
    <property type="project" value="UniProtKB-EC"/>
</dbReference>
<protein>
    <recommendedName>
        <fullName evidence="7">Phospholipase A2-like central domain-containing protein</fullName>
    </recommendedName>
</protein>
<sequence>MFYLNKQYTWYLKVSVLTICMLIFRCQCKIEESLYRQVRLIDGSTKNLLSDGKVIVLTSVDSSGNLQECTVLKDNSTIPKQLFKEVVASHGRSDVQFQMVSLDVRKLGRKCRKYTRDLKRKPENERSEAERDFLKRLITDETLSGTKWCSRQARPRYLKGLGEKSTLDKCCQEFHSSPNIIPPFTFRHHYLNALPWPIASCETSERLKRCLLEEGSPDAKSFTETLFSRMQLPCYELKEVEMCHEYEQWFNKCKTKVKQHVAVEKLLH</sequence>
<dbReference type="PANTHER" id="PTHR12253">
    <property type="entry name" value="RH14732P"/>
    <property type="match status" value="1"/>
</dbReference>
<dbReference type="Pfam" id="PF05826">
    <property type="entry name" value="Phospholip_A2_2"/>
    <property type="match status" value="1"/>
</dbReference>
<keyword evidence="5" id="KW-0442">Lipid degradation</keyword>
<accession>A0A8X6GYY7</accession>
<evidence type="ECO:0000256" key="5">
    <source>
        <dbReference type="ARBA" id="ARBA00022963"/>
    </source>
</evidence>
<evidence type="ECO:0000256" key="4">
    <source>
        <dbReference type="ARBA" id="ARBA00022837"/>
    </source>
</evidence>
<dbReference type="Gene3D" id="1.20.90.10">
    <property type="entry name" value="Phospholipase A2 domain"/>
    <property type="match status" value="1"/>
</dbReference>
<feature type="domain" description="Phospholipase A2-like central" evidence="7">
    <location>
        <begin position="143"/>
        <end position="237"/>
    </location>
</feature>
<name>A0A8X6GYY7_TRICU</name>
<keyword evidence="6" id="KW-0443">Lipid metabolism</keyword>
<comment type="caution">
    <text evidence="8">The sequence shown here is derived from an EMBL/GenBank/DDBJ whole genome shotgun (WGS) entry which is preliminary data.</text>
</comment>
<comment type="catalytic activity">
    <reaction evidence="1">
        <text>a 1,2-diacyl-sn-glycero-3-phosphocholine + H2O = a 1-acyl-sn-glycero-3-phosphocholine + a fatty acid + H(+)</text>
        <dbReference type="Rhea" id="RHEA:15801"/>
        <dbReference type="ChEBI" id="CHEBI:15377"/>
        <dbReference type="ChEBI" id="CHEBI:15378"/>
        <dbReference type="ChEBI" id="CHEBI:28868"/>
        <dbReference type="ChEBI" id="CHEBI:57643"/>
        <dbReference type="ChEBI" id="CHEBI:58168"/>
        <dbReference type="EC" id="3.1.1.4"/>
    </reaction>
</comment>
<dbReference type="InterPro" id="IPR036444">
    <property type="entry name" value="PLipase_A2_dom_sf"/>
</dbReference>
<evidence type="ECO:0000259" key="7">
    <source>
        <dbReference type="Pfam" id="PF05826"/>
    </source>
</evidence>
<dbReference type="OrthoDB" id="6075074at2759"/>
<dbReference type="SUPFAM" id="SSF48619">
    <property type="entry name" value="Phospholipase A2, PLA2"/>
    <property type="match status" value="1"/>
</dbReference>
<keyword evidence="4" id="KW-0106">Calcium</keyword>
<comment type="cofactor">
    <cofactor evidence="2">
        <name>Ca(2+)</name>
        <dbReference type="ChEBI" id="CHEBI:29108"/>
    </cofactor>
</comment>
<gene>
    <name evidence="8" type="primary">NCL1_26940</name>
    <name evidence="8" type="ORF">TNCT_36191</name>
</gene>
<proteinExistence type="predicted"/>
<keyword evidence="9" id="KW-1185">Reference proteome</keyword>
<dbReference type="GO" id="GO:0050482">
    <property type="term" value="P:arachidonate secretion"/>
    <property type="evidence" value="ECO:0007669"/>
    <property type="project" value="InterPro"/>
</dbReference>
<organism evidence="8 9">
    <name type="scientific">Trichonephila clavata</name>
    <name type="common">Joro spider</name>
    <name type="synonym">Nephila clavata</name>
    <dbReference type="NCBI Taxonomy" id="2740835"/>
    <lineage>
        <taxon>Eukaryota</taxon>
        <taxon>Metazoa</taxon>
        <taxon>Ecdysozoa</taxon>
        <taxon>Arthropoda</taxon>
        <taxon>Chelicerata</taxon>
        <taxon>Arachnida</taxon>
        <taxon>Araneae</taxon>
        <taxon>Araneomorphae</taxon>
        <taxon>Entelegynae</taxon>
        <taxon>Araneoidea</taxon>
        <taxon>Nephilidae</taxon>
        <taxon>Trichonephila</taxon>
    </lineage>
</organism>
<evidence type="ECO:0000256" key="6">
    <source>
        <dbReference type="ARBA" id="ARBA00023098"/>
    </source>
</evidence>